<evidence type="ECO:0000313" key="2">
    <source>
        <dbReference type="EMBL" id="KAF6217095.1"/>
    </source>
</evidence>
<gene>
    <name evidence="2" type="ORF">GE061_001448</name>
</gene>
<comment type="caution">
    <text evidence="2">The sequence shown here is derived from an EMBL/GenBank/DDBJ whole genome shotgun (WGS) entry which is preliminary data.</text>
</comment>
<evidence type="ECO:0000256" key="1">
    <source>
        <dbReference type="SAM" id="MobiDB-lite"/>
    </source>
</evidence>
<dbReference type="AlphaFoldDB" id="A0A8S9YEM4"/>
<dbReference type="OrthoDB" id="6626399at2759"/>
<feature type="region of interest" description="Disordered" evidence="1">
    <location>
        <begin position="198"/>
        <end position="217"/>
    </location>
</feature>
<feature type="region of interest" description="Disordered" evidence="1">
    <location>
        <begin position="73"/>
        <end position="95"/>
    </location>
</feature>
<sequence>MDVSVFRTLKEGWKMKVHEWRGKNMENPQLKKHLFAGLLKETLEERVTPSVVSNGFRKCGLFPWNPLTISFDKNTSNPIPTPQPPSTPQSQSSRYQTTLSVIDEVIGSEKVEAFAQSSTWTGNSEDLALYNVWWDIKLKIGEPPNQEVSPTDSQSGVVDIPAIPDVGNSGFNTPHMKVEMDKNENLLPSPFKKVLIWPPTREEMEKPKKRKREQLPSVVTSDQFILYHEQKQQKKRAAEEEKKEKAAARQRKRDEKAEQMRMKKEQREKAKRDRIIQKSRKSSRKKAIPVSHYDSDEEDEQEWVPSGDSCDDVSLNLSIDSEGEGAMGRVET</sequence>
<proteinExistence type="predicted"/>
<evidence type="ECO:0000313" key="3">
    <source>
        <dbReference type="Proteomes" id="UP000466442"/>
    </source>
</evidence>
<feature type="compositionally biased region" description="Basic residues" evidence="1">
    <location>
        <begin position="277"/>
        <end position="287"/>
    </location>
</feature>
<organism evidence="2 3">
    <name type="scientific">Apolygus lucorum</name>
    <name type="common">Small green plant bug</name>
    <name type="synonym">Lygocoris lucorum</name>
    <dbReference type="NCBI Taxonomy" id="248454"/>
    <lineage>
        <taxon>Eukaryota</taxon>
        <taxon>Metazoa</taxon>
        <taxon>Ecdysozoa</taxon>
        <taxon>Arthropoda</taxon>
        <taxon>Hexapoda</taxon>
        <taxon>Insecta</taxon>
        <taxon>Pterygota</taxon>
        <taxon>Neoptera</taxon>
        <taxon>Paraneoptera</taxon>
        <taxon>Hemiptera</taxon>
        <taxon>Heteroptera</taxon>
        <taxon>Panheteroptera</taxon>
        <taxon>Cimicomorpha</taxon>
        <taxon>Miridae</taxon>
        <taxon>Mirini</taxon>
        <taxon>Apolygus</taxon>
    </lineage>
</organism>
<dbReference type="Proteomes" id="UP000466442">
    <property type="component" value="Linkage Group LG1"/>
</dbReference>
<feature type="region of interest" description="Disordered" evidence="1">
    <location>
        <begin position="224"/>
        <end position="332"/>
    </location>
</feature>
<accession>A0A8S9YEM4</accession>
<keyword evidence="3" id="KW-1185">Reference proteome</keyword>
<feature type="compositionally biased region" description="Basic and acidic residues" evidence="1">
    <location>
        <begin position="228"/>
        <end position="276"/>
    </location>
</feature>
<protein>
    <submittedName>
        <fullName evidence="2">Uncharacterized protein</fullName>
    </submittedName>
</protein>
<reference evidence="2" key="1">
    <citation type="journal article" date="2021" name="Mol. Ecol. Resour.">
        <title>Apolygus lucorum genome provides insights into omnivorousness and mesophyll feeding.</title>
        <authorList>
            <person name="Liu Y."/>
            <person name="Liu H."/>
            <person name="Wang H."/>
            <person name="Huang T."/>
            <person name="Liu B."/>
            <person name="Yang B."/>
            <person name="Yin L."/>
            <person name="Li B."/>
            <person name="Zhang Y."/>
            <person name="Zhang S."/>
            <person name="Jiang F."/>
            <person name="Zhang X."/>
            <person name="Ren Y."/>
            <person name="Wang B."/>
            <person name="Wang S."/>
            <person name="Lu Y."/>
            <person name="Wu K."/>
            <person name="Fan W."/>
            <person name="Wang G."/>
        </authorList>
    </citation>
    <scope>NUCLEOTIDE SEQUENCE</scope>
    <source>
        <strain evidence="2">12Hb</strain>
    </source>
</reference>
<name>A0A8S9YEM4_APOLU</name>
<dbReference type="EMBL" id="WIXP02000001">
    <property type="protein sequence ID" value="KAF6217095.1"/>
    <property type="molecule type" value="Genomic_DNA"/>
</dbReference>